<reference evidence="2 3" key="1">
    <citation type="submission" date="2020-02" db="EMBL/GenBank/DDBJ databases">
        <authorList>
            <person name="Ma Q."/>
            <person name="Huang Y."/>
            <person name="Song X."/>
            <person name="Pei D."/>
        </authorList>
    </citation>
    <scope>NUCLEOTIDE SEQUENCE [LARGE SCALE GENOMIC DNA]</scope>
    <source>
        <strain evidence="2">Sxm20200214</strain>
        <tissue evidence="2">Leaf</tissue>
    </source>
</reference>
<dbReference type="Proteomes" id="UP000886595">
    <property type="component" value="Unassembled WGS sequence"/>
</dbReference>
<evidence type="ECO:0000256" key="1">
    <source>
        <dbReference type="SAM" id="Phobius"/>
    </source>
</evidence>
<organism evidence="2 3">
    <name type="scientific">Brassica carinata</name>
    <name type="common">Ethiopian mustard</name>
    <name type="synonym">Abyssinian cabbage</name>
    <dbReference type="NCBI Taxonomy" id="52824"/>
    <lineage>
        <taxon>Eukaryota</taxon>
        <taxon>Viridiplantae</taxon>
        <taxon>Streptophyta</taxon>
        <taxon>Embryophyta</taxon>
        <taxon>Tracheophyta</taxon>
        <taxon>Spermatophyta</taxon>
        <taxon>Magnoliopsida</taxon>
        <taxon>eudicotyledons</taxon>
        <taxon>Gunneridae</taxon>
        <taxon>Pentapetalae</taxon>
        <taxon>rosids</taxon>
        <taxon>malvids</taxon>
        <taxon>Brassicales</taxon>
        <taxon>Brassicaceae</taxon>
        <taxon>Brassiceae</taxon>
        <taxon>Brassica</taxon>
    </lineage>
</organism>
<sequence length="162" mass="17530">MCSQLPGPSLVVSSQSHLRLESPSRQVSTEIPHSPSLLQVGSLLRSHSRTRSNLRRNKTIASLLCDVTGPSFSAMAFISISATLLHHGTLVRPCPVFVVGVSFTVVVVLRIRRENQSISPMVILQNIANQVPGLLITSSSDQKFGTCRDDLVNQPQSSDCAI</sequence>
<feature type="transmembrane region" description="Helical" evidence="1">
    <location>
        <begin position="59"/>
        <end position="84"/>
    </location>
</feature>
<protein>
    <submittedName>
        <fullName evidence="2">Uncharacterized protein</fullName>
    </submittedName>
</protein>
<name>A0A8X7WF44_BRACI</name>
<proteinExistence type="predicted"/>
<evidence type="ECO:0000313" key="2">
    <source>
        <dbReference type="EMBL" id="KAG2328579.1"/>
    </source>
</evidence>
<keyword evidence="1" id="KW-0812">Transmembrane</keyword>
<comment type="caution">
    <text evidence="2">The sequence shown here is derived from an EMBL/GenBank/DDBJ whole genome shotgun (WGS) entry which is preliminary data.</text>
</comment>
<gene>
    <name evidence="2" type="ORF">Bca52824_011307</name>
</gene>
<keyword evidence="3" id="KW-1185">Reference proteome</keyword>
<dbReference type="AlphaFoldDB" id="A0A8X7WF44"/>
<keyword evidence="1" id="KW-0472">Membrane</keyword>
<feature type="transmembrane region" description="Helical" evidence="1">
    <location>
        <begin position="90"/>
        <end position="111"/>
    </location>
</feature>
<keyword evidence="1" id="KW-1133">Transmembrane helix</keyword>
<accession>A0A8X7WF44</accession>
<dbReference type="EMBL" id="JAAMPC010000002">
    <property type="protein sequence ID" value="KAG2328579.1"/>
    <property type="molecule type" value="Genomic_DNA"/>
</dbReference>
<evidence type="ECO:0000313" key="3">
    <source>
        <dbReference type="Proteomes" id="UP000886595"/>
    </source>
</evidence>